<sequence>MVNLKRKIQRLGPNQQKTLLLLLAGVGLGLARTPKQYFRVIKEVGEEWQKINKQSLERAIASLYKSKLIREQENPDGSLTIVLTDKGKKKAITFNIDNMEIKKPKVWDKKWRMVLFDIPEKYKPIREALRKTLKHLGFYEYQKSVLIHPYPCQDEINFVVEYFNIRSHVRIVMAIGLDNELHLRKIFNLA</sequence>
<dbReference type="Proteomes" id="UP000709672">
    <property type="component" value="Unassembled WGS sequence"/>
</dbReference>
<evidence type="ECO:0000259" key="1">
    <source>
        <dbReference type="Pfam" id="PF20803"/>
    </source>
</evidence>
<feature type="domain" description="Transcriptional repressor PaaX-like central Cas2-like" evidence="1">
    <location>
        <begin position="105"/>
        <end position="174"/>
    </location>
</feature>
<reference evidence="3" key="1">
    <citation type="submission" date="2020-07" db="EMBL/GenBank/DDBJ databases">
        <title>Huge and variable diversity of episymbiotic CPR bacteria and DPANN archaea in groundwater ecosystems.</title>
        <authorList>
            <person name="He C.Y."/>
            <person name="Keren R."/>
            <person name="Whittaker M."/>
            <person name="Farag I.F."/>
            <person name="Doudna J."/>
            <person name="Cate J.H.D."/>
            <person name="Banfield J.F."/>
        </authorList>
    </citation>
    <scope>NUCLEOTIDE SEQUENCE</scope>
    <source>
        <strain evidence="2">NC_groundwater_191_Ag_S-0.1um_45_8</strain>
        <strain evidence="3">NC_groundwater_418_Ag_B-0.1um_45_10</strain>
    </source>
</reference>
<evidence type="ECO:0000313" key="2">
    <source>
        <dbReference type="EMBL" id="MBI2052196.1"/>
    </source>
</evidence>
<protein>
    <recommendedName>
        <fullName evidence="1">Transcriptional repressor PaaX-like central Cas2-like domain-containing protein</fullName>
    </recommendedName>
</protein>
<dbReference type="Pfam" id="PF20803">
    <property type="entry name" value="PaaX_M"/>
    <property type="match status" value="1"/>
</dbReference>
<organism evidence="3 4">
    <name type="scientific">Candidatus Sungiibacteriota bacterium</name>
    <dbReference type="NCBI Taxonomy" id="2750080"/>
    <lineage>
        <taxon>Bacteria</taxon>
        <taxon>Candidatus Sungiibacteriota</taxon>
    </lineage>
</organism>
<dbReference type="InterPro" id="IPR048846">
    <property type="entry name" value="PaaX-like_central"/>
</dbReference>
<dbReference type="Gene3D" id="3.30.70.2650">
    <property type="match status" value="1"/>
</dbReference>
<comment type="caution">
    <text evidence="3">The sequence shown here is derived from an EMBL/GenBank/DDBJ whole genome shotgun (WGS) entry which is preliminary data.</text>
</comment>
<gene>
    <name evidence="2" type="ORF">HYT38_00760</name>
    <name evidence="3" type="ORF">HYV66_01205</name>
</gene>
<evidence type="ECO:0000313" key="3">
    <source>
        <dbReference type="EMBL" id="MBI2465831.1"/>
    </source>
</evidence>
<evidence type="ECO:0000313" key="4">
    <source>
        <dbReference type="Proteomes" id="UP000709672"/>
    </source>
</evidence>
<dbReference type="Proteomes" id="UP000786662">
    <property type="component" value="Unassembled WGS sequence"/>
</dbReference>
<accession>A0A931YDD6</accession>
<dbReference type="EMBL" id="JACPHQ010000015">
    <property type="protein sequence ID" value="MBI2465831.1"/>
    <property type="molecule type" value="Genomic_DNA"/>
</dbReference>
<dbReference type="EMBL" id="JACOYY010000026">
    <property type="protein sequence ID" value="MBI2052196.1"/>
    <property type="molecule type" value="Genomic_DNA"/>
</dbReference>
<proteinExistence type="predicted"/>
<dbReference type="AlphaFoldDB" id="A0A931YDD6"/>
<name>A0A931YDD6_9BACT</name>